<evidence type="ECO:0000256" key="3">
    <source>
        <dbReference type="ARBA" id="ARBA00006592"/>
    </source>
</evidence>
<evidence type="ECO:0000256" key="1">
    <source>
        <dbReference type="ARBA" id="ARBA00004021"/>
    </source>
</evidence>
<dbReference type="GO" id="GO:0022625">
    <property type="term" value="C:cytosolic large ribosomal subunit"/>
    <property type="evidence" value="ECO:0007669"/>
    <property type="project" value="TreeGrafter"/>
</dbReference>
<name>A0A9Q9DU79_CURCL</name>
<proteinExistence type="inferred from homology"/>
<dbReference type="InterPro" id="IPR039660">
    <property type="entry name" value="Ribosomal_eL14"/>
</dbReference>
<comment type="function">
    <text evidence="1">Component of the ribosome, a large ribonucleoprotein complex responsible for the synthesis of proteins in the cell. The small ribosomal subunit (SSU) binds messenger RNAs (mRNAs) and translates the encoded message by selecting cognate aminoacyl-transfer RNA (tRNA) molecules. The large subunit (LSU) contains the ribosomal catalytic site termed the peptidyl transferase center (PTC), which catalyzes the formation of peptide bonds, thereby polymerizing the amino acids delivered by tRNAs into a polypeptide chain. The nascent polypeptides leave the ribosome through a tunnel in the LSU and interact with protein factors that function in enzymatic processing, targeting, and the membrane insertion of nascent chains at the exit of the ribosomal tunnel.</text>
</comment>
<keyword evidence="6" id="KW-0687">Ribonucleoprotein</keyword>
<dbReference type="InterPro" id="IPR014722">
    <property type="entry name" value="Rib_uL2_dom2"/>
</dbReference>
<dbReference type="Gene3D" id="6.10.250.2270">
    <property type="match status" value="1"/>
</dbReference>
<keyword evidence="4" id="KW-0963">Cytoplasm</keyword>
<sequence>MPTLDGLPVELLEIIFLHSMNMALPRCSHSLGKKLSSRTITMEFTMRSFFHTVDHRTVHRDREVTSDAALQSDILSCRFFTYDFFLAYVRRAHEAMIQLRGKAWASTGVVIPDVSYFDGLWPFKFTKIPYLGFAHGFAIPEKLLHGPWTEGKASLLYVLVSLTGEIDWEGSTAGEVAKTGIREAMREGNERAVAALAVLLGVSKGITTEMLQYAVMECGCNLNIVRHLLFNAQILAAETSNSLNFLDPALWAWAGVNGTKGEMLKDMLKRADVFELEFYFEDDADWTKIVSFPRASLVHGPGAALGFSIVSNIAFTPDKNITNDLISDHTTDEMGDAEITTSAWRLVEVGRVVLFNEGQYEGRLAAIVEIIDHKRVLVDGPSEKAPVPRQEVALAKLSLTPIVIPKLPRASGVGHVAKKWEENKVQQKFDESAWAKKRAAMQKRRGLNDFERFKVMKMRKQARFEVQKTFAKIRASAKA</sequence>
<dbReference type="OrthoDB" id="1875589at2759"/>
<dbReference type="GO" id="GO:0003723">
    <property type="term" value="F:RNA binding"/>
    <property type="evidence" value="ECO:0007669"/>
    <property type="project" value="InterPro"/>
</dbReference>
<dbReference type="AlphaFoldDB" id="A0A9Q9DU79"/>
<keyword evidence="5" id="KW-0689">Ribosomal protein</keyword>
<organism evidence="8 9">
    <name type="scientific">Curvularia clavata</name>
    <dbReference type="NCBI Taxonomy" id="95742"/>
    <lineage>
        <taxon>Eukaryota</taxon>
        <taxon>Fungi</taxon>
        <taxon>Dikarya</taxon>
        <taxon>Ascomycota</taxon>
        <taxon>Pezizomycotina</taxon>
        <taxon>Dothideomycetes</taxon>
        <taxon>Pleosporomycetidae</taxon>
        <taxon>Pleosporales</taxon>
        <taxon>Pleosporineae</taxon>
        <taxon>Pleosporaceae</taxon>
        <taxon>Curvularia</taxon>
    </lineage>
</organism>
<evidence type="ECO:0000313" key="8">
    <source>
        <dbReference type="EMBL" id="USP80678.1"/>
    </source>
</evidence>
<dbReference type="PANTHER" id="PTHR11127">
    <property type="entry name" value="60S RIBOSOMAL PROTEIN L14"/>
    <property type="match status" value="1"/>
</dbReference>
<dbReference type="FunFam" id="2.30.30.30:FF:000030">
    <property type="entry name" value="60S ribosomal protein L14"/>
    <property type="match status" value="1"/>
</dbReference>
<dbReference type="GO" id="GO:0003735">
    <property type="term" value="F:structural constituent of ribosome"/>
    <property type="evidence" value="ECO:0007669"/>
    <property type="project" value="InterPro"/>
</dbReference>
<accession>A0A9Q9DU79</accession>
<dbReference type="Gene3D" id="2.30.30.30">
    <property type="match status" value="1"/>
</dbReference>
<dbReference type="GO" id="GO:0042273">
    <property type="term" value="P:ribosomal large subunit biogenesis"/>
    <property type="evidence" value="ECO:0007669"/>
    <property type="project" value="TreeGrafter"/>
</dbReference>
<dbReference type="EMBL" id="CP089279">
    <property type="protein sequence ID" value="USP80678.1"/>
    <property type="molecule type" value="Genomic_DNA"/>
</dbReference>
<dbReference type="InterPro" id="IPR008991">
    <property type="entry name" value="Translation_prot_SH3-like_sf"/>
</dbReference>
<evidence type="ECO:0000256" key="6">
    <source>
        <dbReference type="ARBA" id="ARBA00023274"/>
    </source>
</evidence>
<reference evidence="8" key="1">
    <citation type="submission" date="2021-12" db="EMBL/GenBank/DDBJ databases">
        <title>Curvularia clavata genome.</title>
        <authorList>
            <person name="Cao Y."/>
        </authorList>
    </citation>
    <scope>NUCLEOTIDE SEQUENCE</scope>
    <source>
        <strain evidence="8">Yc1106</strain>
    </source>
</reference>
<dbReference type="SUPFAM" id="SSF50104">
    <property type="entry name" value="Translation proteins SH3-like domain"/>
    <property type="match status" value="1"/>
</dbReference>
<evidence type="ECO:0000256" key="5">
    <source>
        <dbReference type="ARBA" id="ARBA00022980"/>
    </source>
</evidence>
<dbReference type="CDD" id="cd23702">
    <property type="entry name" value="eL14"/>
    <property type="match status" value="1"/>
</dbReference>
<evidence type="ECO:0000259" key="7">
    <source>
        <dbReference type="Pfam" id="PF01929"/>
    </source>
</evidence>
<comment type="subcellular location">
    <subcellularLocation>
        <location evidence="2">Cytoplasm</location>
    </subcellularLocation>
</comment>
<dbReference type="GO" id="GO:0006412">
    <property type="term" value="P:translation"/>
    <property type="evidence" value="ECO:0007669"/>
    <property type="project" value="InterPro"/>
</dbReference>
<protein>
    <recommendedName>
        <fullName evidence="7">Large ribosomal subunit protein eL14 domain-containing protein</fullName>
    </recommendedName>
</protein>
<keyword evidence="9" id="KW-1185">Reference proteome</keyword>
<gene>
    <name evidence="8" type="ORF">yc1106_07952</name>
</gene>
<dbReference type="PANTHER" id="PTHR11127:SF2">
    <property type="entry name" value="LARGE RIBOSOMAL SUBUNIT PROTEIN EL14"/>
    <property type="match status" value="1"/>
</dbReference>
<feature type="domain" description="Large ribosomal subunit protein eL14" evidence="7">
    <location>
        <begin position="388"/>
        <end position="463"/>
    </location>
</feature>
<evidence type="ECO:0000256" key="4">
    <source>
        <dbReference type="ARBA" id="ARBA00022490"/>
    </source>
</evidence>
<evidence type="ECO:0000313" key="9">
    <source>
        <dbReference type="Proteomes" id="UP001056012"/>
    </source>
</evidence>
<comment type="similarity">
    <text evidence="3">Belongs to the eukaryotic ribosomal protein eL14 family.</text>
</comment>
<dbReference type="VEuPathDB" id="FungiDB:yc1106_07952"/>
<evidence type="ECO:0000256" key="2">
    <source>
        <dbReference type="ARBA" id="ARBA00004496"/>
    </source>
</evidence>
<dbReference type="InterPro" id="IPR002784">
    <property type="entry name" value="Ribosomal_eL14_dom"/>
</dbReference>
<dbReference type="Proteomes" id="UP001056012">
    <property type="component" value="Chromosome 6"/>
</dbReference>
<dbReference type="Pfam" id="PF01929">
    <property type="entry name" value="Ribosomal_L14e"/>
    <property type="match status" value="1"/>
</dbReference>